<dbReference type="AlphaFoldDB" id="A0A813J7Y6"/>
<evidence type="ECO:0000256" key="2">
    <source>
        <dbReference type="SAM" id="SignalP"/>
    </source>
</evidence>
<reference evidence="4" key="1">
    <citation type="submission" date="2021-02" db="EMBL/GenBank/DDBJ databases">
        <authorList>
            <person name="Dougan E. K."/>
            <person name="Rhodes N."/>
            <person name="Thang M."/>
            <person name="Chan C."/>
        </authorList>
    </citation>
    <scope>NUCLEOTIDE SEQUENCE</scope>
</reference>
<feature type="domain" description="FAD dependent oxidoreductase" evidence="3">
    <location>
        <begin position="73"/>
        <end position="411"/>
    </location>
</feature>
<name>A0A813J7Y6_POLGL</name>
<dbReference type="Proteomes" id="UP000626109">
    <property type="component" value="Unassembled WGS sequence"/>
</dbReference>
<dbReference type="InterPro" id="IPR036188">
    <property type="entry name" value="FAD/NAD-bd_sf"/>
</dbReference>
<feature type="non-terminal residue" evidence="4">
    <location>
        <position position="1"/>
    </location>
</feature>
<dbReference type="Gene3D" id="3.30.9.10">
    <property type="entry name" value="D-Amino Acid Oxidase, subunit A, domain 2"/>
    <property type="match status" value="1"/>
</dbReference>
<evidence type="ECO:0000313" key="5">
    <source>
        <dbReference type="Proteomes" id="UP000626109"/>
    </source>
</evidence>
<accession>A0A813J7Y6</accession>
<proteinExistence type="predicted"/>
<keyword evidence="2" id="KW-0732">Signal</keyword>
<dbReference type="Pfam" id="PF01266">
    <property type="entry name" value="DAO"/>
    <property type="match status" value="1"/>
</dbReference>
<protein>
    <recommendedName>
        <fullName evidence="3">FAD dependent oxidoreductase domain-containing protein</fullName>
    </recommendedName>
</protein>
<sequence length="454" mass="47954">VDRRRKSSAVLAVLTVAAVSSAALARRAYAEVSFAAPRTRFGETSRPGCRGRAVGGRRASGEAGAADSDFEGRVVILGAGLQGAALAYFLTLRGVKPVVVEREKVAAAASGKGGGFLARDWGDAITRQLHRVSFKLHEELAETLGIQSYRRLPVLSVSPGQRSSRTRDICPWLDGEISDTQIMDSDGGAQVAPLELCTKLMEAAIANGAELRIGTAQGVELEPSGDIERVTGVLVDGSVIPADKVCVCLGPWAALAQDWFDLPVPMTGVKSSSIVFKSSEPVEPFALFCGEDDRFGTHLEVYPRNTGEVYICGIGGSEYVDASRLRRGELPPSEVGPDPARVEAATASFSEMSRRLGGKPDVVQACMRPCLPDALPIMGKVGHIRGAYISAGHNCWGILWAPVSGKAMAELVIDGAASCVNISKFSPGRFSNSGVTRTGGRGRKMGTVPVGEQW</sequence>
<dbReference type="SUPFAM" id="SSF51905">
    <property type="entry name" value="FAD/NAD(P)-binding domain"/>
    <property type="match status" value="1"/>
</dbReference>
<organism evidence="4 5">
    <name type="scientific">Polarella glacialis</name>
    <name type="common">Dinoflagellate</name>
    <dbReference type="NCBI Taxonomy" id="89957"/>
    <lineage>
        <taxon>Eukaryota</taxon>
        <taxon>Sar</taxon>
        <taxon>Alveolata</taxon>
        <taxon>Dinophyceae</taxon>
        <taxon>Suessiales</taxon>
        <taxon>Suessiaceae</taxon>
        <taxon>Polarella</taxon>
    </lineage>
</organism>
<feature type="region of interest" description="Disordered" evidence="1">
    <location>
        <begin position="433"/>
        <end position="454"/>
    </location>
</feature>
<evidence type="ECO:0000259" key="3">
    <source>
        <dbReference type="Pfam" id="PF01266"/>
    </source>
</evidence>
<dbReference type="PANTHER" id="PTHR13847">
    <property type="entry name" value="SARCOSINE DEHYDROGENASE-RELATED"/>
    <property type="match status" value="1"/>
</dbReference>
<comment type="caution">
    <text evidence="4">The sequence shown here is derived from an EMBL/GenBank/DDBJ whole genome shotgun (WGS) entry which is preliminary data.</text>
</comment>
<dbReference type="EMBL" id="CAJNNW010021431">
    <property type="protein sequence ID" value="CAE8667912.1"/>
    <property type="molecule type" value="Genomic_DNA"/>
</dbReference>
<dbReference type="PANTHER" id="PTHR13847:SF150">
    <property type="entry name" value="OXIDOREDUCTASE TDA3-RELATED"/>
    <property type="match status" value="1"/>
</dbReference>
<feature type="signal peptide" evidence="2">
    <location>
        <begin position="1"/>
        <end position="30"/>
    </location>
</feature>
<dbReference type="GO" id="GO:0005737">
    <property type="term" value="C:cytoplasm"/>
    <property type="evidence" value="ECO:0007669"/>
    <property type="project" value="TreeGrafter"/>
</dbReference>
<evidence type="ECO:0000256" key="1">
    <source>
        <dbReference type="SAM" id="MobiDB-lite"/>
    </source>
</evidence>
<gene>
    <name evidence="4" type="ORF">PGLA2088_LOCUS16744</name>
</gene>
<dbReference type="Gene3D" id="3.50.50.60">
    <property type="entry name" value="FAD/NAD(P)-binding domain"/>
    <property type="match status" value="2"/>
</dbReference>
<evidence type="ECO:0000313" key="4">
    <source>
        <dbReference type="EMBL" id="CAE8667912.1"/>
    </source>
</evidence>
<dbReference type="InterPro" id="IPR006076">
    <property type="entry name" value="FAD-dep_OxRdtase"/>
</dbReference>
<feature type="chain" id="PRO_5032534880" description="FAD dependent oxidoreductase domain-containing protein" evidence="2">
    <location>
        <begin position="31"/>
        <end position="454"/>
    </location>
</feature>